<proteinExistence type="predicted"/>
<organism evidence="1 2">
    <name type="scientific">Algoriphagus taiwanensis</name>
    <dbReference type="NCBI Taxonomy" id="1445656"/>
    <lineage>
        <taxon>Bacteria</taxon>
        <taxon>Pseudomonadati</taxon>
        <taxon>Bacteroidota</taxon>
        <taxon>Cytophagia</taxon>
        <taxon>Cytophagales</taxon>
        <taxon>Cyclobacteriaceae</taxon>
        <taxon>Algoriphagus</taxon>
    </lineage>
</organism>
<dbReference type="EMBL" id="BTPE01000003">
    <property type="protein sequence ID" value="GMQ32825.1"/>
    <property type="molecule type" value="Genomic_DNA"/>
</dbReference>
<comment type="caution">
    <text evidence="1">The sequence shown here is derived from an EMBL/GenBank/DDBJ whole genome shotgun (WGS) entry which is preliminary data.</text>
</comment>
<evidence type="ECO:0000313" key="1">
    <source>
        <dbReference type="EMBL" id="GMQ32825.1"/>
    </source>
</evidence>
<keyword evidence="2" id="KW-1185">Reference proteome</keyword>
<reference evidence="1 2" key="1">
    <citation type="submission" date="2023-08" db="EMBL/GenBank/DDBJ databases">
        <title>Draft genome sequence of Algoriphagus taiwanensis.</title>
        <authorList>
            <person name="Takatani N."/>
            <person name="Hosokawa M."/>
            <person name="Sawabe T."/>
        </authorList>
    </citation>
    <scope>NUCLEOTIDE SEQUENCE [LARGE SCALE GENOMIC DNA]</scope>
    <source>
        <strain evidence="1 2">JCM 19755</strain>
    </source>
</reference>
<protein>
    <submittedName>
        <fullName evidence="1">Uncharacterized protein</fullName>
    </submittedName>
</protein>
<evidence type="ECO:0000313" key="2">
    <source>
        <dbReference type="Proteomes" id="UP001307705"/>
    </source>
</evidence>
<gene>
    <name evidence="1" type="ORF">Ataiwa_10970</name>
</gene>
<dbReference type="Proteomes" id="UP001307705">
    <property type="component" value="Unassembled WGS sequence"/>
</dbReference>
<accession>A0ABQ6PY22</accession>
<name>A0ABQ6PY22_9BACT</name>
<sequence>MDLMRFSSTVPHQISVEIPSFKIDWNSFGKFNAEDLFRMLPHLQASFQVLEELYRPQALFDVKITFLHFFFTW</sequence>